<protein>
    <submittedName>
        <fullName evidence="2">Uncharacterized protein</fullName>
    </submittedName>
</protein>
<keyword evidence="4" id="KW-1185">Reference proteome</keyword>
<accession>A0A2U1SW03</accession>
<dbReference type="EMBL" id="VJMF01000040">
    <property type="protein sequence ID" value="TRL33854.1"/>
    <property type="molecule type" value="Genomic_DNA"/>
</dbReference>
<dbReference type="Proteomes" id="UP000245137">
    <property type="component" value="Unassembled WGS sequence"/>
</dbReference>
<reference evidence="3 5" key="3">
    <citation type="submission" date="2019-07" db="EMBL/GenBank/DDBJ databases">
        <title>Ln-dependent methylotrophs.</title>
        <authorList>
            <person name="Tani A."/>
        </authorList>
    </citation>
    <scope>NUCLEOTIDE SEQUENCE [LARGE SCALE GENOMIC DNA]</scope>
    <source>
        <strain evidence="3 5">SM89A</strain>
    </source>
</reference>
<evidence type="ECO:0000313" key="5">
    <source>
        <dbReference type="Proteomes" id="UP000316781"/>
    </source>
</evidence>
<gene>
    <name evidence="2" type="ORF">C5689_01390</name>
    <name evidence="3" type="ORF">FM996_09940</name>
</gene>
<dbReference type="AlphaFoldDB" id="A0A2U1SW03"/>
<sequence>MKKPLLFAFFIGAGMAAASAQSKALEFSLFDWLPFLHEDAAEKKDARRARSPQALCKEVEVPIDEGYGVSRHERRVVCEGE</sequence>
<organism evidence="2 4">
    <name type="scientific">Methylosinus sporium</name>
    <dbReference type="NCBI Taxonomy" id="428"/>
    <lineage>
        <taxon>Bacteria</taxon>
        <taxon>Pseudomonadati</taxon>
        <taxon>Pseudomonadota</taxon>
        <taxon>Alphaproteobacteria</taxon>
        <taxon>Hyphomicrobiales</taxon>
        <taxon>Methylocystaceae</taxon>
        <taxon>Methylosinus</taxon>
    </lineage>
</organism>
<keyword evidence="1" id="KW-0732">Signal</keyword>
<dbReference type="Proteomes" id="UP000316781">
    <property type="component" value="Unassembled WGS sequence"/>
</dbReference>
<dbReference type="RefSeq" id="WP_108915455.1">
    <property type="nucleotide sequence ID" value="NZ_BGJY01000001.1"/>
</dbReference>
<dbReference type="OrthoDB" id="8454761at2"/>
<evidence type="ECO:0000313" key="4">
    <source>
        <dbReference type="Proteomes" id="UP000245137"/>
    </source>
</evidence>
<feature type="signal peptide" evidence="1">
    <location>
        <begin position="1"/>
        <end position="20"/>
    </location>
</feature>
<proteinExistence type="predicted"/>
<dbReference type="EMBL" id="PUIV01000001">
    <property type="protein sequence ID" value="PWB95779.1"/>
    <property type="molecule type" value="Genomic_DNA"/>
</dbReference>
<evidence type="ECO:0000256" key="1">
    <source>
        <dbReference type="SAM" id="SignalP"/>
    </source>
</evidence>
<comment type="caution">
    <text evidence="2">The sequence shown here is derived from an EMBL/GenBank/DDBJ whole genome shotgun (WGS) entry which is preliminary data.</text>
</comment>
<evidence type="ECO:0000313" key="2">
    <source>
        <dbReference type="EMBL" id="PWB95779.1"/>
    </source>
</evidence>
<evidence type="ECO:0000313" key="3">
    <source>
        <dbReference type="EMBL" id="TRL33854.1"/>
    </source>
</evidence>
<feature type="chain" id="PRO_5036052192" evidence="1">
    <location>
        <begin position="21"/>
        <end position="81"/>
    </location>
</feature>
<reference evidence="2 4" key="1">
    <citation type="journal article" date="2018" name="Appl. Microbiol. Biotechnol.">
        <title>Co-cultivation of the strictly anaerobic methanogen Methanosarcina barkeri with aerobic methanotrophs in an oxygen-limited membrane bioreactor.</title>
        <authorList>
            <person name="In 't Zandt M.H."/>
            <person name="van den Bosch T.J.M."/>
            <person name="Rijkers R."/>
            <person name="van Kessel M.A.H.J."/>
            <person name="Jetten M.S.M."/>
            <person name="Welte C.U."/>
        </authorList>
    </citation>
    <scope>NUCLEOTIDE SEQUENCE [LARGE SCALE GENOMIC DNA]</scope>
    <source>
        <strain evidence="2 4">DSM 17706</strain>
    </source>
</reference>
<reference evidence="2" key="2">
    <citation type="submission" date="2018-02" db="EMBL/GenBank/DDBJ databases">
        <authorList>
            <person name="Cohen D.B."/>
            <person name="Kent A.D."/>
        </authorList>
    </citation>
    <scope>NUCLEOTIDE SEQUENCE</scope>
    <source>
        <strain evidence="2">DSM 17706</strain>
    </source>
</reference>
<name>A0A2U1SW03_METSR</name>